<evidence type="ECO:0000256" key="1">
    <source>
        <dbReference type="ARBA" id="ARBA00010879"/>
    </source>
</evidence>
<feature type="domain" description="Integrase-type" evidence="20">
    <location>
        <begin position="896"/>
        <end position="943"/>
    </location>
</feature>
<dbReference type="Gene3D" id="3.10.10.10">
    <property type="entry name" value="HIV Type 1 Reverse Transcriptase, subunit A, domain 1"/>
    <property type="match status" value="1"/>
</dbReference>
<dbReference type="PROSITE" id="PS51027">
    <property type="entry name" value="INTEGRASE_DBD"/>
    <property type="match status" value="1"/>
</dbReference>
<reference evidence="21 22" key="1">
    <citation type="journal article" date="2010" name="Nature">
        <title>The genome of a songbird.</title>
        <authorList>
            <person name="Warren W.C."/>
            <person name="Clayton D.F."/>
            <person name="Ellegren H."/>
            <person name="Arnold A.P."/>
            <person name="Hillier L.W."/>
            <person name="Kunstner A."/>
            <person name="Searle S."/>
            <person name="White S."/>
            <person name="Vilella A.J."/>
            <person name="Fairley S."/>
            <person name="Heger A."/>
            <person name="Kong L."/>
            <person name="Ponting C.P."/>
            <person name="Jarvis E.D."/>
            <person name="Mello C.V."/>
            <person name="Minx P."/>
            <person name="Lovell P."/>
            <person name="Velho T.A."/>
            <person name="Ferris M."/>
            <person name="Balakrishnan C.N."/>
            <person name="Sinha S."/>
            <person name="Blatti C."/>
            <person name="London S.E."/>
            <person name="Li Y."/>
            <person name="Lin Y.C."/>
            <person name="George J."/>
            <person name="Sweedler J."/>
            <person name="Southey B."/>
            <person name="Gunaratne P."/>
            <person name="Watson M."/>
            <person name="Nam K."/>
            <person name="Backstrom N."/>
            <person name="Smeds L."/>
            <person name="Nabholz B."/>
            <person name="Itoh Y."/>
            <person name="Whitney O."/>
            <person name="Pfenning A.R."/>
            <person name="Howard J."/>
            <person name="Volker M."/>
            <person name="Skinner B.M."/>
            <person name="Griffin D.K."/>
            <person name="Ye L."/>
            <person name="McLaren W.M."/>
            <person name="Flicek P."/>
            <person name="Quesada V."/>
            <person name="Velasco G."/>
            <person name="Lopez-Otin C."/>
            <person name="Puente X.S."/>
            <person name="Olender T."/>
            <person name="Lancet D."/>
            <person name="Smit A.F."/>
            <person name="Hubley R."/>
            <person name="Konkel M.K."/>
            <person name="Walker J.A."/>
            <person name="Batzer M.A."/>
            <person name="Gu W."/>
            <person name="Pollock D.D."/>
            <person name="Chen L."/>
            <person name="Cheng Z."/>
            <person name="Eichler E.E."/>
            <person name="Stapley J."/>
            <person name="Slate J."/>
            <person name="Ekblom R."/>
            <person name="Birkhead T."/>
            <person name="Burke T."/>
            <person name="Burt D."/>
            <person name="Scharff C."/>
            <person name="Adam I."/>
            <person name="Richard H."/>
            <person name="Sultan M."/>
            <person name="Soldatov A."/>
            <person name="Lehrach H."/>
            <person name="Edwards S.V."/>
            <person name="Yang S.P."/>
            <person name="Li X."/>
            <person name="Graves T."/>
            <person name="Fulton L."/>
            <person name="Nelson J."/>
            <person name="Chinwalla A."/>
            <person name="Hou S."/>
            <person name="Mardis E.R."/>
            <person name="Wilson R.K."/>
        </authorList>
    </citation>
    <scope>NUCLEOTIDE SEQUENCE [LARGE SCALE GENOMIC DNA]</scope>
</reference>
<evidence type="ECO:0000256" key="9">
    <source>
        <dbReference type="ARBA" id="ARBA00022908"/>
    </source>
</evidence>
<dbReference type="PANTHER" id="PTHR41694">
    <property type="entry name" value="ENDOGENOUS RETROVIRUS GROUP K MEMBER POL PROTEIN"/>
    <property type="match status" value="1"/>
</dbReference>
<evidence type="ECO:0000256" key="2">
    <source>
        <dbReference type="ARBA" id="ARBA00022679"/>
    </source>
</evidence>
<dbReference type="PROSITE" id="PS50876">
    <property type="entry name" value="ZF_INTEGRASE"/>
    <property type="match status" value="1"/>
</dbReference>
<keyword evidence="4" id="KW-0540">Nuclease</keyword>
<proteinExistence type="inferred from homology"/>
<keyword evidence="9" id="KW-0229">DNA integration</keyword>
<dbReference type="Proteomes" id="UP000007754">
    <property type="component" value="Chromosome 1"/>
</dbReference>
<dbReference type="Ensembl" id="ENSTGUT00000019888.1">
    <property type="protein sequence ID" value="ENSTGUP00000020291.1"/>
    <property type="gene ID" value="ENSTGUG00000029263.1"/>
</dbReference>
<dbReference type="InParanoid" id="A0A674GC71"/>
<dbReference type="InterPro" id="IPR001584">
    <property type="entry name" value="Integrase_cat-core"/>
</dbReference>
<keyword evidence="22" id="KW-1185">Reference proteome</keyword>
<feature type="region of interest" description="Disordered" evidence="15">
    <location>
        <begin position="943"/>
        <end position="979"/>
    </location>
</feature>
<dbReference type="Gene3D" id="2.30.30.10">
    <property type="entry name" value="Integrase, C-terminal domain superfamily, retroviral"/>
    <property type="match status" value="1"/>
</dbReference>
<keyword evidence="7" id="KW-0378">Hydrolase</keyword>
<dbReference type="GO" id="GO:0003964">
    <property type="term" value="F:RNA-directed DNA polymerase activity"/>
    <property type="evidence" value="ECO:0007669"/>
    <property type="project" value="UniProtKB-KW"/>
</dbReference>
<dbReference type="GO" id="GO:0004523">
    <property type="term" value="F:RNA-DNA hybrid ribonuclease activity"/>
    <property type="evidence" value="ECO:0007669"/>
    <property type="project" value="InterPro"/>
</dbReference>
<dbReference type="GO" id="GO:0015074">
    <property type="term" value="P:DNA integration"/>
    <property type="evidence" value="ECO:0007669"/>
    <property type="project" value="UniProtKB-KW"/>
</dbReference>
<feature type="compositionally biased region" description="Basic and acidic residues" evidence="15">
    <location>
        <begin position="969"/>
        <end position="979"/>
    </location>
</feature>
<evidence type="ECO:0000259" key="17">
    <source>
        <dbReference type="PROSITE" id="PS50878"/>
    </source>
</evidence>
<dbReference type="InterPro" id="IPR043128">
    <property type="entry name" value="Rev_trsase/Diguanyl_cyclase"/>
</dbReference>
<dbReference type="PANTHER" id="PTHR41694:SF4">
    <property type="entry name" value="ENDOGENOUS RETROVIRUS GROUP K MEMBER 10 POL PROTEIN-RELATED"/>
    <property type="match status" value="1"/>
</dbReference>
<dbReference type="PROSITE" id="PS50878">
    <property type="entry name" value="RT_POL"/>
    <property type="match status" value="1"/>
</dbReference>
<dbReference type="InterPro" id="IPR036862">
    <property type="entry name" value="Integrase_C_dom_sf_retrovir"/>
</dbReference>
<dbReference type="SUPFAM" id="SSF50122">
    <property type="entry name" value="DNA-binding domain of retroviral integrase"/>
    <property type="match status" value="1"/>
</dbReference>
<sequence>MAKAMGVGKCRPPSYRCGRSKSSTTVQKCGPNQGTEWAISISTPICSGLKIHPLGKRCHVPMGGEVRTTKPPGFLGAATEERPTQKLKWLTDTPVWVDQWPLSTEKTRALSQIVKEELAKGHIVETQSPWNSPVFVIKKPGKDRWRLLHDLRKINNVIEDMGSLQPGMPSPSMLPQNWKLAVLDIKDCFFQIPLHPDDAPCFAFSEPSLNRAAPMKRYHWTVLPQGLKCSPTICQWYVARVLSPVRAKWKDCILYHYMDDVLVCANSDNVLAKALEDTISALSAAGFELQKEKVQHLPPWKYLGLEIGNRTITPQKPMINDDPKTLRDLHQLCGSLNWVRPWLGLTTGELSPIFNLLKGGEELDSPRALTQEARAALEKIQSTLADRQAHRCREGLPFRFIILGKLPHLHGLIFQWDTDHRDPLLIIEWVFLGHQLSKSITKPQELMAQLIMRARARLQVLAGCDFACIHLPIKISTGRLSKEILEHLFQTNENLQFSLDSFTGQILINHPGHRLFETEFHLIPKSIQSSEPLKALTVFTDASGGSHKSVITWKDPQTQQWEADVKVVEGSPQVAELDAVVRAFEKFSEPINIVTDSAYVAGVVSRAEHAVLKEVSNPVIFSLLSKLIFLVSHREQPFFVMHVRSHTDLPGFIAEGNRRADALAAPLQLAGQPNILEQAKVSHQLFHQNAPGLVRQFQLRRDQANAIVAACPQCQESTLPTVSSGVNPRGLRSCEVWQTDITHIQEFGRFQHVHVSVDTFSGAVFASAHTGQKTADAKKHLMQAFAALGVPTTIKTDNGPAYISRAFGEFLQEWGVNHRTGIAHSPTGQAVIERTHQTLKKVLLRQRGDIQVLSPQMRLCKALFTINFLNCSFDRPEPPVLRHFKQHQQLRPEERPPVLIRDPDSREIQGPHQLITWGRGYACVSTPSGLRWIPKKWVRPYTAERRVSPPQSNPPDAQGNPTENAVASDTKRRKEGGDP</sequence>
<dbReference type="Pfam" id="PF02022">
    <property type="entry name" value="Integrase_Zn"/>
    <property type="match status" value="1"/>
</dbReference>
<keyword evidence="12" id="KW-0511">Multifunctional enzyme</keyword>
<evidence type="ECO:0000259" key="20">
    <source>
        <dbReference type="PROSITE" id="PS51027"/>
    </source>
</evidence>
<name>A0A674GC71_TAEGU</name>
<dbReference type="PROSITE" id="PS50994">
    <property type="entry name" value="INTEGRASE"/>
    <property type="match status" value="1"/>
</dbReference>
<dbReference type="InterPro" id="IPR003308">
    <property type="entry name" value="Integrase_Zn-bd_dom_N"/>
</dbReference>
<dbReference type="GO" id="GO:0003677">
    <property type="term" value="F:DNA binding"/>
    <property type="evidence" value="ECO:0007669"/>
    <property type="project" value="UniProtKB-KW"/>
</dbReference>
<organism evidence="21 22">
    <name type="scientific">Taeniopygia guttata</name>
    <name type="common">Zebra finch</name>
    <name type="synonym">Poephila guttata</name>
    <dbReference type="NCBI Taxonomy" id="59729"/>
    <lineage>
        <taxon>Eukaryota</taxon>
        <taxon>Metazoa</taxon>
        <taxon>Chordata</taxon>
        <taxon>Craniata</taxon>
        <taxon>Vertebrata</taxon>
        <taxon>Euteleostomi</taxon>
        <taxon>Archelosauria</taxon>
        <taxon>Archosauria</taxon>
        <taxon>Dinosauria</taxon>
        <taxon>Saurischia</taxon>
        <taxon>Theropoda</taxon>
        <taxon>Coelurosauria</taxon>
        <taxon>Aves</taxon>
        <taxon>Neognathae</taxon>
        <taxon>Neoaves</taxon>
        <taxon>Telluraves</taxon>
        <taxon>Australaves</taxon>
        <taxon>Passeriformes</taxon>
        <taxon>Passeroidea</taxon>
        <taxon>Estrildidae</taxon>
        <taxon>Estrildinae</taxon>
        <taxon>Taeniopygia</taxon>
    </lineage>
</organism>
<feature type="domain" description="Integrase catalytic" evidence="19">
    <location>
        <begin position="724"/>
        <end position="887"/>
    </location>
</feature>
<dbReference type="InterPro" id="IPR012337">
    <property type="entry name" value="RNaseH-like_sf"/>
</dbReference>
<dbReference type="InterPro" id="IPR000477">
    <property type="entry name" value="RT_dom"/>
</dbReference>
<evidence type="ECO:0000256" key="15">
    <source>
        <dbReference type="SAM" id="MobiDB-lite"/>
    </source>
</evidence>
<dbReference type="Pfam" id="PF00078">
    <property type="entry name" value="RVT_1"/>
    <property type="match status" value="1"/>
</dbReference>
<evidence type="ECO:0000256" key="3">
    <source>
        <dbReference type="ARBA" id="ARBA00022695"/>
    </source>
</evidence>
<reference evidence="21" key="2">
    <citation type="submission" date="2025-08" db="UniProtKB">
        <authorList>
            <consortium name="Ensembl"/>
        </authorList>
    </citation>
    <scope>IDENTIFICATION</scope>
</reference>
<evidence type="ECO:0000313" key="21">
    <source>
        <dbReference type="Ensembl" id="ENSTGUP00000020291.1"/>
    </source>
</evidence>
<keyword evidence="13" id="KW-0863">Zinc-finger</keyword>
<keyword evidence="5" id="KW-0479">Metal-binding</keyword>
<dbReference type="Gene3D" id="3.30.420.10">
    <property type="entry name" value="Ribonuclease H-like superfamily/Ribonuclease H"/>
    <property type="match status" value="2"/>
</dbReference>
<accession>A0A674GC71</accession>
<dbReference type="SUPFAM" id="SSF46919">
    <property type="entry name" value="N-terminal Zn binding domain of HIV integrase"/>
    <property type="match status" value="1"/>
</dbReference>
<dbReference type="AlphaFoldDB" id="A0A674GC71"/>
<keyword evidence="10" id="KW-0695">RNA-directed DNA polymerase</keyword>
<evidence type="ECO:0000259" key="16">
    <source>
        <dbReference type="PROSITE" id="PS50876"/>
    </source>
</evidence>
<evidence type="ECO:0000256" key="6">
    <source>
        <dbReference type="ARBA" id="ARBA00022759"/>
    </source>
</evidence>
<dbReference type="InterPro" id="IPR043502">
    <property type="entry name" value="DNA/RNA_pol_sf"/>
</dbReference>
<dbReference type="Pfam" id="PF00075">
    <property type="entry name" value="RNase_H"/>
    <property type="match status" value="1"/>
</dbReference>
<evidence type="ECO:0000256" key="13">
    <source>
        <dbReference type="PROSITE-ProRule" id="PRU00450"/>
    </source>
</evidence>
<dbReference type="GO" id="GO:0008270">
    <property type="term" value="F:zinc ion binding"/>
    <property type="evidence" value="ECO:0007669"/>
    <property type="project" value="UniProtKB-KW"/>
</dbReference>
<feature type="domain" description="Integrase-type" evidence="16">
    <location>
        <begin position="674"/>
        <end position="715"/>
    </location>
</feature>
<dbReference type="InterPro" id="IPR010661">
    <property type="entry name" value="RVT_thumb"/>
</dbReference>
<dbReference type="InterPro" id="IPR002156">
    <property type="entry name" value="RNaseH_domain"/>
</dbReference>
<keyword evidence="8" id="KW-0862">Zinc</keyword>
<keyword evidence="3" id="KW-0548">Nucleotidyltransferase</keyword>
<evidence type="ECO:0000256" key="11">
    <source>
        <dbReference type="ARBA" id="ARBA00023125"/>
    </source>
</evidence>
<evidence type="ECO:0000256" key="5">
    <source>
        <dbReference type="ARBA" id="ARBA00022723"/>
    </source>
</evidence>
<keyword evidence="2" id="KW-0808">Transferase</keyword>
<evidence type="ECO:0000259" key="19">
    <source>
        <dbReference type="PROSITE" id="PS50994"/>
    </source>
</evidence>
<dbReference type="Pfam" id="PF00552">
    <property type="entry name" value="IN_DBD_C"/>
    <property type="match status" value="1"/>
</dbReference>
<evidence type="ECO:0000256" key="8">
    <source>
        <dbReference type="ARBA" id="ARBA00022833"/>
    </source>
</evidence>
<reference evidence="21" key="3">
    <citation type="submission" date="2025-09" db="UniProtKB">
        <authorList>
            <consortium name="Ensembl"/>
        </authorList>
    </citation>
    <scope>IDENTIFICATION</scope>
</reference>
<dbReference type="Pfam" id="PF00665">
    <property type="entry name" value="rve"/>
    <property type="match status" value="1"/>
</dbReference>
<dbReference type="InterPro" id="IPR001037">
    <property type="entry name" value="Integrase_C_retrovir"/>
</dbReference>
<feature type="domain" description="Reverse transcriptase" evidence="17">
    <location>
        <begin position="118"/>
        <end position="307"/>
    </location>
</feature>
<evidence type="ECO:0000259" key="18">
    <source>
        <dbReference type="PROSITE" id="PS50879"/>
    </source>
</evidence>
<dbReference type="InterPro" id="IPR017856">
    <property type="entry name" value="Integrase-like_N"/>
</dbReference>
<evidence type="ECO:0000256" key="14">
    <source>
        <dbReference type="PROSITE-ProRule" id="PRU00506"/>
    </source>
</evidence>
<evidence type="ECO:0000256" key="7">
    <source>
        <dbReference type="ARBA" id="ARBA00022801"/>
    </source>
</evidence>
<dbReference type="SUPFAM" id="SSF56672">
    <property type="entry name" value="DNA/RNA polymerases"/>
    <property type="match status" value="1"/>
</dbReference>
<feature type="region of interest" description="Disordered" evidence="15">
    <location>
        <begin position="886"/>
        <end position="905"/>
    </location>
</feature>
<comment type="similarity">
    <text evidence="1">Belongs to the beta type-B retroviral polymerase family. HERV class-II K(HML-2) pol subfamily.</text>
</comment>
<feature type="DNA-binding region" description="Integrase-type" evidence="14">
    <location>
        <begin position="896"/>
        <end position="943"/>
    </location>
</feature>
<keyword evidence="6" id="KW-0255">Endonuclease</keyword>
<evidence type="ECO:0000256" key="4">
    <source>
        <dbReference type="ARBA" id="ARBA00022722"/>
    </source>
</evidence>
<dbReference type="GO" id="GO:0035613">
    <property type="term" value="F:RNA stem-loop binding"/>
    <property type="evidence" value="ECO:0007669"/>
    <property type="project" value="TreeGrafter"/>
</dbReference>
<dbReference type="InterPro" id="IPR036397">
    <property type="entry name" value="RNaseH_sf"/>
</dbReference>
<keyword evidence="11" id="KW-0238">DNA-binding</keyword>
<dbReference type="OMA" id="QKPMIND"/>
<dbReference type="GeneTree" id="ENSGT00670000098165"/>
<dbReference type="Gene3D" id="3.30.70.270">
    <property type="match status" value="2"/>
</dbReference>
<dbReference type="Pfam" id="PF06817">
    <property type="entry name" value="RVT_thumb"/>
    <property type="match status" value="1"/>
</dbReference>
<evidence type="ECO:0000256" key="12">
    <source>
        <dbReference type="ARBA" id="ARBA00023268"/>
    </source>
</evidence>
<evidence type="ECO:0000256" key="10">
    <source>
        <dbReference type="ARBA" id="ARBA00022918"/>
    </source>
</evidence>
<dbReference type="PROSITE" id="PS50879">
    <property type="entry name" value="RNASE_H_1"/>
    <property type="match status" value="1"/>
</dbReference>
<protein>
    <submittedName>
        <fullName evidence="21">Uncharacterized protein</fullName>
    </submittedName>
</protein>
<dbReference type="Gene3D" id="1.10.10.200">
    <property type="match status" value="1"/>
</dbReference>
<feature type="domain" description="RNase H type-1" evidence="18">
    <location>
        <begin position="532"/>
        <end position="669"/>
    </location>
</feature>
<evidence type="ECO:0000313" key="22">
    <source>
        <dbReference type="Proteomes" id="UP000007754"/>
    </source>
</evidence>
<feature type="compositionally biased region" description="Basic and acidic residues" evidence="15">
    <location>
        <begin position="890"/>
        <end position="905"/>
    </location>
</feature>
<dbReference type="SUPFAM" id="SSF53098">
    <property type="entry name" value="Ribonuclease H-like"/>
    <property type="match status" value="2"/>
</dbReference>